<reference evidence="4" key="1">
    <citation type="submission" date="2016-06" db="UniProtKB">
        <authorList>
            <consortium name="WormBaseParasite"/>
        </authorList>
    </citation>
    <scope>IDENTIFICATION</scope>
</reference>
<proteinExistence type="predicted"/>
<dbReference type="PROSITE" id="PS50821">
    <property type="entry name" value="PAZ"/>
    <property type="match status" value="1"/>
</dbReference>
<accession>A0A183IUC0</accession>
<organism evidence="4">
    <name type="scientific">Soboliphyme baturini</name>
    <dbReference type="NCBI Taxonomy" id="241478"/>
    <lineage>
        <taxon>Eukaryota</taxon>
        <taxon>Metazoa</taxon>
        <taxon>Ecdysozoa</taxon>
        <taxon>Nematoda</taxon>
        <taxon>Enoplea</taxon>
        <taxon>Dorylaimia</taxon>
        <taxon>Dioctophymatida</taxon>
        <taxon>Dioctophymatoidea</taxon>
        <taxon>Soboliphymatidae</taxon>
        <taxon>Soboliphyme</taxon>
    </lineage>
</organism>
<evidence type="ECO:0000313" key="2">
    <source>
        <dbReference type="EMBL" id="VDP12310.1"/>
    </source>
</evidence>
<dbReference type="WBParaSite" id="SBAD_0000748701-mRNA-1">
    <property type="protein sequence ID" value="SBAD_0000748701-mRNA-1"/>
    <property type="gene ID" value="SBAD_0000748701"/>
</dbReference>
<dbReference type="Gene3D" id="2.170.260.10">
    <property type="entry name" value="paz domain"/>
    <property type="match status" value="1"/>
</dbReference>
<dbReference type="Pfam" id="PF16486">
    <property type="entry name" value="ArgoN"/>
    <property type="match status" value="1"/>
</dbReference>
<sequence>MSNSEYFEEQIPGQPIINNSQMALAGARPQGTLGTPITMLTNHFLMTIPPDLVVFHYDVEVNFARGKIRESLTDRGTECRQRRMHDRLESREECFVLYKGLYAKYPKIFSSDRRFEIFYDGRKNLFSLSQLDISKAHPFTAMFRKPNGDEATFKVTPCDPLTVNASDIISGFAGNFIDFDRSALQVLDVITSMKLNLNLGKEEYMQFGPFYFTSLITQPFGAGMQIYDGLFKSIRPLTGSSAIAERYVLTLNIDTRKAPFFAAQDMLTTICEVLKLSAVPTGPLASYQLQILNHFLKGLKVKALHTKQAFKITGISPKTSNTYEFAVDDEHRVTVTNYFKEKYNIKLKFVNLPVVLKGRSAFPMEVLQIRPYQKIALSRLTVEDQAAFIRANSLVPYDRMQAIMRKLYIEESHNLDAPFSVDIDRRPFGSVALRAEDVMGIMQ</sequence>
<dbReference type="InterPro" id="IPR032474">
    <property type="entry name" value="Argonaute_N"/>
</dbReference>
<evidence type="ECO:0000259" key="1">
    <source>
        <dbReference type="PROSITE" id="PS50821"/>
    </source>
</evidence>
<dbReference type="GO" id="GO:0003723">
    <property type="term" value="F:RNA binding"/>
    <property type="evidence" value="ECO:0007669"/>
    <property type="project" value="InterPro"/>
</dbReference>
<dbReference type="PANTHER" id="PTHR22891">
    <property type="entry name" value="EUKARYOTIC TRANSLATION INITIATION FACTOR 2C"/>
    <property type="match status" value="1"/>
</dbReference>
<gene>
    <name evidence="2" type="ORF">SBAD_LOCUS7217</name>
</gene>
<reference evidence="2 3" key="2">
    <citation type="submission" date="2018-11" db="EMBL/GenBank/DDBJ databases">
        <authorList>
            <consortium name="Pathogen Informatics"/>
        </authorList>
    </citation>
    <scope>NUCLEOTIDE SEQUENCE [LARGE SCALE GENOMIC DNA]</scope>
</reference>
<feature type="domain" description="PAZ" evidence="1">
    <location>
        <begin position="268"/>
        <end position="371"/>
    </location>
</feature>
<dbReference type="OrthoDB" id="9981668at2759"/>
<dbReference type="SMART" id="SM00949">
    <property type="entry name" value="PAZ"/>
    <property type="match status" value="1"/>
</dbReference>
<protein>
    <submittedName>
        <fullName evidence="4">PAZ domain-containing protein</fullName>
    </submittedName>
</protein>
<dbReference type="CDD" id="cd02846">
    <property type="entry name" value="PAZ_argonaute_like"/>
    <property type="match status" value="1"/>
</dbReference>
<dbReference type="Pfam" id="PF02170">
    <property type="entry name" value="PAZ"/>
    <property type="match status" value="1"/>
</dbReference>
<evidence type="ECO:0000313" key="3">
    <source>
        <dbReference type="Proteomes" id="UP000270296"/>
    </source>
</evidence>
<dbReference type="Proteomes" id="UP000270296">
    <property type="component" value="Unassembled WGS sequence"/>
</dbReference>
<keyword evidence="3" id="KW-1185">Reference proteome</keyword>
<dbReference type="AlphaFoldDB" id="A0A183IUC0"/>
<dbReference type="SUPFAM" id="SSF101690">
    <property type="entry name" value="PAZ domain"/>
    <property type="match status" value="1"/>
</dbReference>
<dbReference type="InterPro" id="IPR003100">
    <property type="entry name" value="PAZ_dom"/>
</dbReference>
<name>A0A183IUC0_9BILA</name>
<dbReference type="InterPro" id="IPR036085">
    <property type="entry name" value="PAZ_dom_sf"/>
</dbReference>
<evidence type="ECO:0000313" key="4">
    <source>
        <dbReference type="WBParaSite" id="SBAD_0000748701-mRNA-1"/>
    </source>
</evidence>
<dbReference type="EMBL" id="UZAM01010426">
    <property type="protein sequence ID" value="VDP12310.1"/>
    <property type="molecule type" value="Genomic_DNA"/>
</dbReference>